<reference evidence="7" key="1">
    <citation type="submission" date="2025-08" db="UniProtKB">
        <authorList>
            <consortium name="RefSeq"/>
        </authorList>
    </citation>
    <scope>IDENTIFICATION</scope>
</reference>
<name>A0AB39YZI4_DROSZ</name>
<proteinExistence type="inferred from homology"/>
<dbReference type="Gene3D" id="3.40.50.2000">
    <property type="entry name" value="Glycogen Phosphorylase B"/>
    <property type="match status" value="1"/>
</dbReference>
<dbReference type="Pfam" id="PF00201">
    <property type="entry name" value="UDPGT"/>
    <property type="match status" value="1"/>
</dbReference>
<evidence type="ECO:0000256" key="1">
    <source>
        <dbReference type="ARBA" id="ARBA00009995"/>
    </source>
</evidence>
<evidence type="ECO:0000256" key="4">
    <source>
        <dbReference type="SAM" id="Phobius"/>
    </source>
</evidence>
<evidence type="ECO:0000256" key="2">
    <source>
        <dbReference type="ARBA" id="ARBA00022676"/>
    </source>
</evidence>
<keyword evidence="4" id="KW-0472">Membrane</keyword>
<keyword evidence="5" id="KW-0732">Signal</keyword>
<evidence type="ECO:0000313" key="6">
    <source>
        <dbReference type="Proteomes" id="UP001652628"/>
    </source>
</evidence>
<protein>
    <submittedName>
        <fullName evidence="7">UDP-glycosyltransferase UGT4</fullName>
    </submittedName>
</protein>
<dbReference type="GeneID" id="108006058"/>
<dbReference type="RefSeq" id="XP_016924990.4">
    <property type="nucleotide sequence ID" value="XM_017069501.4"/>
</dbReference>
<evidence type="ECO:0000256" key="5">
    <source>
        <dbReference type="SAM" id="SignalP"/>
    </source>
</evidence>
<keyword evidence="4" id="KW-1133">Transmembrane helix</keyword>
<organism evidence="6 7">
    <name type="scientific">Drosophila suzukii</name>
    <name type="common">Spotted-wing drosophila fruit fly</name>
    <dbReference type="NCBI Taxonomy" id="28584"/>
    <lineage>
        <taxon>Eukaryota</taxon>
        <taxon>Metazoa</taxon>
        <taxon>Ecdysozoa</taxon>
        <taxon>Arthropoda</taxon>
        <taxon>Hexapoda</taxon>
        <taxon>Insecta</taxon>
        <taxon>Pterygota</taxon>
        <taxon>Neoptera</taxon>
        <taxon>Endopterygota</taxon>
        <taxon>Diptera</taxon>
        <taxon>Brachycera</taxon>
        <taxon>Muscomorpha</taxon>
        <taxon>Ephydroidea</taxon>
        <taxon>Drosophilidae</taxon>
        <taxon>Drosophila</taxon>
        <taxon>Sophophora</taxon>
    </lineage>
</organism>
<feature type="signal peptide" evidence="5">
    <location>
        <begin position="1"/>
        <end position="27"/>
    </location>
</feature>
<dbReference type="CDD" id="cd03784">
    <property type="entry name" value="GT1_Gtf-like"/>
    <property type="match status" value="1"/>
</dbReference>
<dbReference type="InterPro" id="IPR002213">
    <property type="entry name" value="UDP_glucos_trans"/>
</dbReference>
<dbReference type="InterPro" id="IPR050271">
    <property type="entry name" value="UDP-glycosyltransferase"/>
</dbReference>
<dbReference type="GO" id="GO:0008194">
    <property type="term" value="F:UDP-glycosyltransferase activity"/>
    <property type="evidence" value="ECO:0007669"/>
    <property type="project" value="InterPro"/>
</dbReference>
<keyword evidence="2" id="KW-0328">Glycosyltransferase</keyword>
<gene>
    <name evidence="7" type="primary">Ugt303A1</name>
</gene>
<sequence length="526" mass="60150">MLRGPGIAGLLLPALLFSLLCPKLAQTENILAIFSYTFGSSYLLITPFLKSLVQRGHQLTVISAVKEMPHIEGVHHIRVPKLDMLRQLLLDYDYDIEMSKWIEAQFVSEYFYNCSKFVLEDPGVQELLHNASAQYSMVILEASHTDALYGFSQHFNAPLVGIAAFGSAWNIDFLVGNSAPSVYEPMSALGYSPGLSLMEKWHNLIFITEERLVERFIYLPGQIDLYKQHFSGVSASIHELRRKFSLILINQHFSMGRVRSNVPNIVEVAGMHLAEPTHPLDDELKKLLDEAEHGVIYFSMGLQVLDKWLPPGMINTMLAAFQQIKQQVIWKMNNPAMANNSRNIYARSWLPQREILNHPNVKLFITHGGLLSSIEAVHYAVPQLCAPLFYDQFQNTKRMEQLGVARRLDVMNLSPDAVVKVIEDLVYNASYKQNARYLSQRFHDQPMSAMETAIWWTEYILRHKGADHMRIAEQEMSLMQYYNVDVVSVLFGRIGLSVIIVLFLGWKLVSLVTRNLEYRFNVPMVR</sequence>
<feature type="chain" id="PRO_5045783909" evidence="5">
    <location>
        <begin position="28"/>
        <end position="526"/>
    </location>
</feature>
<evidence type="ECO:0000313" key="7">
    <source>
        <dbReference type="RefSeq" id="XP_016924990.4"/>
    </source>
</evidence>
<keyword evidence="3" id="KW-0808">Transferase</keyword>
<keyword evidence="6" id="KW-1185">Reference proteome</keyword>
<dbReference type="SUPFAM" id="SSF53756">
    <property type="entry name" value="UDP-Glycosyltransferase/glycogen phosphorylase"/>
    <property type="match status" value="1"/>
</dbReference>
<accession>A0AB39YZI4</accession>
<keyword evidence="4" id="KW-0812">Transmembrane</keyword>
<dbReference type="AlphaFoldDB" id="A0AB39YZI4"/>
<dbReference type="PANTHER" id="PTHR48043">
    <property type="entry name" value="EG:EG0003.4 PROTEIN-RELATED"/>
    <property type="match status" value="1"/>
</dbReference>
<comment type="similarity">
    <text evidence="1">Belongs to the UDP-glycosyltransferase family.</text>
</comment>
<feature type="transmembrane region" description="Helical" evidence="4">
    <location>
        <begin position="486"/>
        <end position="509"/>
    </location>
</feature>
<dbReference type="Proteomes" id="UP001652628">
    <property type="component" value="Chromosome 3"/>
</dbReference>
<evidence type="ECO:0000256" key="3">
    <source>
        <dbReference type="ARBA" id="ARBA00022679"/>
    </source>
</evidence>
<dbReference type="PANTHER" id="PTHR48043:SF145">
    <property type="entry name" value="FI06409P-RELATED"/>
    <property type="match status" value="1"/>
</dbReference>